<dbReference type="SMART" id="SM01057">
    <property type="entry name" value="Carb_anhydrase"/>
    <property type="match status" value="1"/>
</dbReference>
<dbReference type="InterPro" id="IPR036398">
    <property type="entry name" value="CA_dom_sf"/>
</dbReference>
<dbReference type="PANTHER" id="PTHR18952">
    <property type="entry name" value="CARBONIC ANHYDRASE"/>
    <property type="match status" value="1"/>
</dbReference>
<organism evidence="3 4">
    <name type="scientific">Loxostege sticticalis</name>
    <name type="common">Beet webworm moth</name>
    <dbReference type="NCBI Taxonomy" id="481309"/>
    <lineage>
        <taxon>Eukaryota</taxon>
        <taxon>Metazoa</taxon>
        <taxon>Ecdysozoa</taxon>
        <taxon>Arthropoda</taxon>
        <taxon>Hexapoda</taxon>
        <taxon>Insecta</taxon>
        <taxon>Pterygota</taxon>
        <taxon>Neoptera</taxon>
        <taxon>Endopterygota</taxon>
        <taxon>Lepidoptera</taxon>
        <taxon>Glossata</taxon>
        <taxon>Ditrysia</taxon>
        <taxon>Pyraloidea</taxon>
        <taxon>Crambidae</taxon>
        <taxon>Pyraustinae</taxon>
        <taxon>Loxostege</taxon>
    </lineage>
</organism>
<gene>
    <name evidence="3" type="ORF">ABMA28_001103</name>
</gene>
<comment type="caution">
    <text evidence="3">The sequence shown here is derived from an EMBL/GenBank/DDBJ whole genome shotgun (WGS) entry which is preliminary data.</text>
</comment>
<dbReference type="Proteomes" id="UP001549921">
    <property type="component" value="Unassembled WGS sequence"/>
</dbReference>
<sequence>MNLAALVQTEEEEPPPKEEVKVVPKYGTLEWIYYLSEFEGQLPSPIDVSISGSTKYPCPELKWYNFDVYPHKIKMTNTGYTILIGAKWRTERPYLEGGPFLEKHILSQIHFHWGADMMEGSDHTVDKRRYPGEMQVTFFRAEYMTQEEALRHDDGVVMICYLIKYGVNPDDRLSWVIEGFPRVREAQTHTRIGPYPMSRLLPMFFEDYFLYWGSLKTARGESFAVRWLVPRITLFASFEQMKQFRKLWDPWDEPNLRNYRPLQERGDRHVFFISPHWSQYNSLLPIPRVPEPSISVLSPEYQAKYWMLPPQNAYMIPQPEEEEVEEERQQN</sequence>
<evidence type="ECO:0000259" key="2">
    <source>
        <dbReference type="PROSITE" id="PS51144"/>
    </source>
</evidence>
<evidence type="ECO:0000313" key="3">
    <source>
        <dbReference type="EMBL" id="KAL0832979.1"/>
    </source>
</evidence>
<reference evidence="3 4" key="1">
    <citation type="submission" date="2024-06" db="EMBL/GenBank/DDBJ databases">
        <title>A chromosome-level genome assembly of beet webworm, Loxostege sticticalis.</title>
        <authorList>
            <person name="Zhang Y."/>
        </authorList>
    </citation>
    <scope>NUCLEOTIDE SEQUENCE [LARGE SCALE GENOMIC DNA]</scope>
    <source>
        <strain evidence="3">AQ028</strain>
        <tissue evidence="3">Male pupae</tissue>
    </source>
</reference>
<evidence type="ECO:0000256" key="1">
    <source>
        <dbReference type="ARBA" id="ARBA00010718"/>
    </source>
</evidence>
<dbReference type="Pfam" id="PF00194">
    <property type="entry name" value="Carb_anhydrase"/>
    <property type="match status" value="1"/>
</dbReference>
<dbReference type="EMBL" id="JBEDNZ010000010">
    <property type="protein sequence ID" value="KAL0832979.1"/>
    <property type="molecule type" value="Genomic_DNA"/>
</dbReference>
<dbReference type="AlphaFoldDB" id="A0ABD0T4V5"/>
<dbReference type="InterPro" id="IPR023561">
    <property type="entry name" value="Carbonic_anhydrase_a-class"/>
</dbReference>
<accession>A0ABD0T4V5</accession>
<dbReference type="PROSITE" id="PS51144">
    <property type="entry name" value="ALPHA_CA_2"/>
    <property type="match status" value="1"/>
</dbReference>
<evidence type="ECO:0000313" key="4">
    <source>
        <dbReference type="Proteomes" id="UP001549921"/>
    </source>
</evidence>
<feature type="domain" description="Alpha-carbonic anhydrase" evidence="2">
    <location>
        <begin position="18"/>
        <end position="274"/>
    </location>
</feature>
<protein>
    <recommendedName>
        <fullName evidence="2">Alpha-carbonic anhydrase domain-containing protein</fullName>
    </recommendedName>
</protein>
<name>A0ABD0T4V5_LOXSC</name>
<comment type="similarity">
    <text evidence="1">Belongs to the alpha-carbonic anhydrase family.</text>
</comment>
<dbReference type="SUPFAM" id="SSF51069">
    <property type="entry name" value="Carbonic anhydrase"/>
    <property type="match status" value="1"/>
</dbReference>
<dbReference type="CDD" id="cd00326">
    <property type="entry name" value="alpha_CA"/>
    <property type="match status" value="1"/>
</dbReference>
<dbReference type="PANTHER" id="PTHR18952:SF233">
    <property type="entry name" value="CARBONIC ANHYDRASE 14"/>
    <property type="match status" value="1"/>
</dbReference>
<dbReference type="InterPro" id="IPR001148">
    <property type="entry name" value="CA_dom"/>
</dbReference>
<proteinExistence type="inferred from homology"/>
<dbReference type="Gene3D" id="3.10.200.10">
    <property type="entry name" value="Alpha carbonic anhydrase"/>
    <property type="match status" value="1"/>
</dbReference>